<gene>
    <name evidence="2" type="ORF">AS25_03970</name>
</gene>
<evidence type="ECO:0000256" key="1">
    <source>
        <dbReference type="SAM" id="MobiDB-lite"/>
    </source>
</evidence>
<dbReference type="Proteomes" id="UP000030664">
    <property type="component" value="Unassembled WGS sequence"/>
</dbReference>
<evidence type="ECO:0000313" key="3">
    <source>
        <dbReference type="Proteomes" id="UP000030664"/>
    </source>
</evidence>
<protein>
    <submittedName>
        <fullName evidence="2">Uncharacterized protein</fullName>
    </submittedName>
</protein>
<reference evidence="2 3" key="1">
    <citation type="submission" date="2014-09" db="EMBL/GenBank/DDBJ databases">
        <title>High-quality draft genome sequence of Kocuria marina SO9-6, an actinobacterium isolated from a copper mine.</title>
        <authorList>
            <person name="Castro D.B."/>
            <person name="Pereira L.B."/>
            <person name="Silva M.V."/>
            <person name="Silva B.P."/>
            <person name="Zanardi B.R."/>
            <person name="Carlos C."/>
            <person name="Belgini D.R."/>
            <person name="Limache E.G."/>
            <person name="Lacerda G.V."/>
            <person name="Nery M.B."/>
            <person name="Gomes M.B."/>
            <person name="Souza S."/>
            <person name="Silva T.M."/>
            <person name="Rodrigues V.D."/>
            <person name="Paulino L.C."/>
            <person name="Vicentini R."/>
            <person name="Ferraz L.F."/>
            <person name="Ottoboni L.M."/>
        </authorList>
    </citation>
    <scope>NUCLEOTIDE SEQUENCE [LARGE SCALE GENOMIC DNA]</scope>
    <source>
        <strain evidence="2 3">SO9-6</strain>
    </source>
</reference>
<comment type="caution">
    <text evidence="2">The sequence shown here is derived from an EMBL/GenBank/DDBJ whole genome shotgun (WGS) entry which is preliminary data.</text>
</comment>
<sequence length="65" mass="6958">MLWSSTSIPHGALTWTDPSPSAWFVVRGQAVVHDPGTKSVDDEPGGGVEIARGDADVLDTARRQR</sequence>
<proteinExistence type="predicted"/>
<dbReference type="EMBL" id="JROM01000016">
    <property type="protein sequence ID" value="KHE74958.1"/>
    <property type="molecule type" value="Genomic_DNA"/>
</dbReference>
<name>A0A0B0DC51_9MICC</name>
<feature type="region of interest" description="Disordered" evidence="1">
    <location>
        <begin position="34"/>
        <end position="65"/>
    </location>
</feature>
<dbReference type="AlphaFoldDB" id="A0A0B0DC51"/>
<organism evidence="2 3">
    <name type="scientific">Kocuria marina</name>
    <dbReference type="NCBI Taxonomy" id="223184"/>
    <lineage>
        <taxon>Bacteria</taxon>
        <taxon>Bacillati</taxon>
        <taxon>Actinomycetota</taxon>
        <taxon>Actinomycetes</taxon>
        <taxon>Micrococcales</taxon>
        <taxon>Micrococcaceae</taxon>
        <taxon>Kocuria</taxon>
    </lineage>
</organism>
<evidence type="ECO:0000313" key="2">
    <source>
        <dbReference type="EMBL" id="KHE74958.1"/>
    </source>
</evidence>
<feature type="compositionally biased region" description="Basic and acidic residues" evidence="1">
    <location>
        <begin position="51"/>
        <end position="65"/>
    </location>
</feature>
<dbReference type="STRING" id="223184.AS25_03970"/>
<accession>A0A0B0DC51</accession>